<comment type="caution">
    <text evidence="2">The sequence shown here is derived from an EMBL/GenBank/DDBJ whole genome shotgun (WGS) entry which is preliminary data.</text>
</comment>
<feature type="compositionally biased region" description="Basic and acidic residues" evidence="1">
    <location>
        <begin position="312"/>
        <end position="326"/>
    </location>
</feature>
<accession>A0AAV6U548</accession>
<evidence type="ECO:0000256" key="1">
    <source>
        <dbReference type="SAM" id="MobiDB-lite"/>
    </source>
</evidence>
<evidence type="ECO:0000313" key="2">
    <source>
        <dbReference type="EMBL" id="KAG8179437.1"/>
    </source>
</evidence>
<organism evidence="2 3">
    <name type="scientific">Oedothorax gibbosus</name>
    <dbReference type="NCBI Taxonomy" id="931172"/>
    <lineage>
        <taxon>Eukaryota</taxon>
        <taxon>Metazoa</taxon>
        <taxon>Ecdysozoa</taxon>
        <taxon>Arthropoda</taxon>
        <taxon>Chelicerata</taxon>
        <taxon>Arachnida</taxon>
        <taxon>Araneae</taxon>
        <taxon>Araneomorphae</taxon>
        <taxon>Entelegynae</taxon>
        <taxon>Araneoidea</taxon>
        <taxon>Linyphiidae</taxon>
        <taxon>Erigoninae</taxon>
        <taxon>Oedothorax</taxon>
    </lineage>
</organism>
<dbReference type="EMBL" id="JAFNEN010000627">
    <property type="protein sequence ID" value="KAG8179437.1"/>
    <property type="molecule type" value="Genomic_DNA"/>
</dbReference>
<feature type="region of interest" description="Disordered" evidence="1">
    <location>
        <begin position="377"/>
        <end position="406"/>
    </location>
</feature>
<feature type="compositionally biased region" description="Basic residues" evidence="1">
    <location>
        <begin position="327"/>
        <end position="337"/>
    </location>
</feature>
<feature type="region of interest" description="Disordered" evidence="1">
    <location>
        <begin position="312"/>
        <end position="344"/>
    </location>
</feature>
<dbReference type="Proteomes" id="UP000827092">
    <property type="component" value="Unassembled WGS sequence"/>
</dbReference>
<protein>
    <submittedName>
        <fullName evidence="2">Uncharacterized protein</fullName>
    </submittedName>
</protein>
<reference evidence="2 3" key="1">
    <citation type="journal article" date="2022" name="Nat. Ecol. Evol.">
        <title>A masculinizing supergene underlies an exaggerated male reproductive morph in a spider.</title>
        <authorList>
            <person name="Hendrickx F."/>
            <person name="De Corte Z."/>
            <person name="Sonet G."/>
            <person name="Van Belleghem S.M."/>
            <person name="Kostlbacher S."/>
            <person name="Vangestel C."/>
        </authorList>
    </citation>
    <scope>NUCLEOTIDE SEQUENCE [LARGE SCALE GENOMIC DNA]</scope>
    <source>
        <strain evidence="2">W744_W776</strain>
    </source>
</reference>
<proteinExistence type="predicted"/>
<sequence>MGLDRRMQCFIDQLLPNIWSRYLIPEELTFLPEPSGLKFKEISPELIELLSKAIWVQSKIAFHHWVYYLRRYYEEMVSSPRKFVTYVTYACNTMGYNIQDHYERFVTVCSLLVGFGANFYYSGNGEVLRYIPQILAVFFERVLMAQFYDRGGWRRLDKYLLRQEYLNWHDEIQIECPNETPQQRVTRELNFARKVEAAIAASASKDYDMDGINEQEVECDFVTVKVTDEIMRYFSEASPSQTSATSQPIDEAAVEIHKDVAKGMMEIVKRARLDAMLKSQQLIAEGGMPPSGAGASLPFSGTPSNVIPETEAMKQPDSIKPEEPVSKRLKTKKRKVPKTKDAVPDIPQFIQKANEASVASGGDVSSIINRTEIRVLQKPDPQDCTGKPSKTKKQKTSKIKDNNLHSSPLSVEKIKEIMYSEVATSNESVKAHKDNEVNNDFISYESSQAARDNLKSAEVDNETKCMGIDEVGKLGAAKGFSDITLQEYSDNVKEYEFPSSQAVLERNRLNILDVPDTNGTFPTHQITQNVLNVLQSGQEASSVIRELIADENTSEIIIDEGISAFRSSKNAAFNSKPKENNASDPQPSIKRKAENETFGFEDIGDIPANGVLSPNASYLKYKTKREAMNEIIRIVDNLAPKIEMFVVMLDSLVWDLKKDS</sequence>
<evidence type="ECO:0000313" key="3">
    <source>
        <dbReference type="Proteomes" id="UP000827092"/>
    </source>
</evidence>
<name>A0AAV6U548_9ARAC</name>
<gene>
    <name evidence="2" type="ORF">JTE90_026332</name>
</gene>
<keyword evidence="3" id="KW-1185">Reference proteome</keyword>
<dbReference type="AlphaFoldDB" id="A0AAV6U548"/>